<dbReference type="AlphaFoldDB" id="A0A1I2NFZ9"/>
<dbReference type="PROSITE" id="PS50126">
    <property type="entry name" value="S1"/>
    <property type="match status" value="1"/>
</dbReference>
<comment type="subcellular location">
    <subcellularLocation>
        <location evidence="1 9">Cytoplasm</location>
    </subcellularLocation>
</comment>
<dbReference type="FunFam" id="3.30.230.70:FF:000001">
    <property type="entry name" value="Polyribonucleotide nucleotidyltransferase"/>
    <property type="match status" value="1"/>
</dbReference>
<feature type="binding site" evidence="9">
    <location>
        <position position="497"/>
    </location>
    <ligand>
        <name>Mg(2+)</name>
        <dbReference type="ChEBI" id="CHEBI:18420"/>
    </ligand>
</feature>
<dbReference type="InterPro" id="IPR001247">
    <property type="entry name" value="ExoRNase_PH_dom1"/>
</dbReference>
<evidence type="ECO:0000256" key="6">
    <source>
        <dbReference type="ARBA" id="ARBA00022723"/>
    </source>
</evidence>
<dbReference type="Pfam" id="PF03725">
    <property type="entry name" value="RNase_PH_C"/>
    <property type="match status" value="2"/>
</dbReference>
<dbReference type="InterPro" id="IPR036612">
    <property type="entry name" value="KH_dom_type_1_sf"/>
</dbReference>
<dbReference type="PANTHER" id="PTHR11252:SF0">
    <property type="entry name" value="POLYRIBONUCLEOTIDE NUCLEOTIDYLTRANSFERASE 1, MITOCHONDRIAL"/>
    <property type="match status" value="1"/>
</dbReference>
<name>A0A1I2NFZ9_9BACL</name>
<evidence type="ECO:0000256" key="3">
    <source>
        <dbReference type="ARBA" id="ARBA00022490"/>
    </source>
</evidence>
<dbReference type="InterPro" id="IPR004087">
    <property type="entry name" value="KH_dom"/>
</dbReference>
<reference evidence="12" key="1">
    <citation type="submission" date="2016-10" db="EMBL/GenBank/DDBJ databases">
        <authorList>
            <person name="Varghese N."/>
            <person name="Submissions S."/>
        </authorList>
    </citation>
    <scope>NUCLEOTIDE SEQUENCE [LARGE SCALE GENOMIC DNA]</scope>
    <source>
        <strain evidence="12">ATCC 700379</strain>
    </source>
</reference>
<evidence type="ECO:0000259" key="10">
    <source>
        <dbReference type="PROSITE" id="PS50126"/>
    </source>
</evidence>
<dbReference type="Proteomes" id="UP000198752">
    <property type="component" value="Unassembled WGS sequence"/>
</dbReference>
<keyword evidence="6 9" id="KW-0479">Metal-binding</keyword>
<dbReference type="NCBIfam" id="NF008805">
    <property type="entry name" value="PRK11824.1"/>
    <property type="match status" value="1"/>
</dbReference>
<dbReference type="FunFam" id="2.40.50.140:FF:000023">
    <property type="entry name" value="Polyribonucleotide nucleotidyltransferase"/>
    <property type="match status" value="1"/>
</dbReference>
<keyword evidence="8 9" id="KW-0694">RNA-binding</keyword>
<dbReference type="InterPro" id="IPR015847">
    <property type="entry name" value="ExoRNase_PH_dom2"/>
</dbReference>
<sequence length="714" mass="77866">MVQAEKKVYQFDWAGRNLRVEIGEVAKQANGAALVYYGDTVILSTVTASKEPKDGSFFPLTVNYEERAYAVGKIPGGFIKREGRPSDKATLSARMIDRPIRPLFPEGFRNEVLIGNMVLSLDLNNSAQMAAMVGSSIALSLSDVPFNGPIAGVIVGRIDGEFIVNPTVEQEKQSDLHLTVAGTKDAINMVEAGADQIPEETMLDAILFAHEQIKKLIAFEEEIISENGKEKMNVKLYKADEALVQRIRRLTGNKLNLAMRTEEKQARDAAIQSVNASVVSIFEEENKNAEIQVDLALVADVLHTILKEEVRRMIVKEHLRPDGRAINEIRPLSARVGLLPRAHGSGLFTRGQTQALSVCTLAPIGEAQALDDFDAEDSKHFLHHYNFPGFSTGEAKASRSPGRREIGHGALGERALAPVIPSPQDFPYMIRCVSEVLESNGSSSQASICGSTLALMDAGVPIKAPVAGIAMGLVKHGDDVVVLTDIQGMEDSLGDMDFKCAGTEKGVTALQMDIKISGVTREILSRALEQAREGRMKIMETVLSTIAAPREHLAPYAPKIIQLTINPNKIRDVIGPSGKMINKIIDETGVKIDIEQNGSIMIFSVNEDSGKKAKDIIENLVRVAHVGEIFVGKVKRIEKFGAFVSLFGHTDGLVHISELDSKRVDKVEDVVSIGDDIRVKVIEVDHQGRIKLSRKLLLEQGDHAAEKTQESASQ</sequence>
<dbReference type="FunFam" id="3.30.1370.10:FF:000001">
    <property type="entry name" value="Polyribonucleotide nucleotidyltransferase"/>
    <property type="match status" value="1"/>
</dbReference>
<dbReference type="GO" id="GO:0003723">
    <property type="term" value="F:RNA binding"/>
    <property type="evidence" value="ECO:0007669"/>
    <property type="project" value="UniProtKB-UniRule"/>
</dbReference>
<dbReference type="CDD" id="cd11364">
    <property type="entry name" value="RNase_PH_PNPase_2"/>
    <property type="match status" value="1"/>
</dbReference>
<dbReference type="SMART" id="SM00322">
    <property type="entry name" value="KH"/>
    <property type="match status" value="1"/>
</dbReference>
<organism evidence="11 12">
    <name type="scientific">Sporolactobacillus nakayamae</name>
    <dbReference type="NCBI Taxonomy" id="269670"/>
    <lineage>
        <taxon>Bacteria</taxon>
        <taxon>Bacillati</taxon>
        <taxon>Bacillota</taxon>
        <taxon>Bacilli</taxon>
        <taxon>Bacillales</taxon>
        <taxon>Sporolactobacillaceae</taxon>
        <taxon>Sporolactobacillus</taxon>
    </lineage>
</organism>
<dbReference type="PIRSF" id="PIRSF005499">
    <property type="entry name" value="PNPase"/>
    <property type="match status" value="1"/>
</dbReference>
<dbReference type="GO" id="GO:0005829">
    <property type="term" value="C:cytosol"/>
    <property type="evidence" value="ECO:0007669"/>
    <property type="project" value="TreeGrafter"/>
</dbReference>
<dbReference type="PANTHER" id="PTHR11252">
    <property type="entry name" value="POLYRIBONUCLEOTIDE NUCLEOTIDYLTRANSFERASE"/>
    <property type="match status" value="1"/>
</dbReference>
<dbReference type="Pfam" id="PF00013">
    <property type="entry name" value="KH_1"/>
    <property type="match status" value="1"/>
</dbReference>
<evidence type="ECO:0000256" key="1">
    <source>
        <dbReference type="ARBA" id="ARBA00004496"/>
    </source>
</evidence>
<dbReference type="EMBL" id="FOOY01000003">
    <property type="protein sequence ID" value="SFG00617.1"/>
    <property type="molecule type" value="Genomic_DNA"/>
</dbReference>
<keyword evidence="5 9" id="KW-0548">Nucleotidyltransferase</keyword>
<dbReference type="EC" id="2.7.7.8" evidence="9"/>
<dbReference type="GO" id="GO:0000175">
    <property type="term" value="F:3'-5'-RNA exonuclease activity"/>
    <property type="evidence" value="ECO:0007669"/>
    <property type="project" value="TreeGrafter"/>
</dbReference>
<dbReference type="Gene3D" id="3.30.230.70">
    <property type="entry name" value="GHMP Kinase, N-terminal domain"/>
    <property type="match status" value="2"/>
</dbReference>
<dbReference type="CDD" id="cd11363">
    <property type="entry name" value="RNase_PH_PNPase_1"/>
    <property type="match status" value="1"/>
</dbReference>
<dbReference type="PROSITE" id="PS50084">
    <property type="entry name" value="KH_TYPE_1"/>
    <property type="match status" value="1"/>
</dbReference>
<keyword evidence="12" id="KW-1185">Reference proteome</keyword>
<dbReference type="InterPro" id="IPR020568">
    <property type="entry name" value="Ribosomal_Su5_D2-typ_SF"/>
</dbReference>
<dbReference type="Pfam" id="PF00575">
    <property type="entry name" value="S1"/>
    <property type="match status" value="1"/>
</dbReference>
<evidence type="ECO:0000256" key="5">
    <source>
        <dbReference type="ARBA" id="ARBA00022695"/>
    </source>
</evidence>
<keyword evidence="3 9" id="KW-0963">Cytoplasm</keyword>
<evidence type="ECO:0000256" key="2">
    <source>
        <dbReference type="ARBA" id="ARBA00007404"/>
    </source>
</evidence>
<feature type="domain" description="S1 motif" evidence="10">
    <location>
        <begin position="627"/>
        <end position="695"/>
    </location>
</feature>
<dbReference type="InterPro" id="IPR012162">
    <property type="entry name" value="PNPase"/>
</dbReference>
<evidence type="ECO:0000256" key="8">
    <source>
        <dbReference type="ARBA" id="ARBA00022884"/>
    </source>
</evidence>
<dbReference type="GO" id="GO:0004654">
    <property type="term" value="F:polyribonucleotide nucleotidyltransferase activity"/>
    <property type="evidence" value="ECO:0007669"/>
    <property type="project" value="UniProtKB-UniRule"/>
</dbReference>
<dbReference type="SUPFAM" id="SSF55666">
    <property type="entry name" value="Ribonuclease PH domain 2-like"/>
    <property type="match status" value="2"/>
</dbReference>
<dbReference type="Pfam" id="PF01138">
    <property type="entry name" value="RNase_PH"/>
    <property type="match status" value="2"/>
</dbReference>
<feature type="binding site" evidence="9">
    <location>
        <position position="491"/>
    </location>
    <ligand>
        <name>Mg(2+)</name>
        <dbReference type="ChEBI" id="CHEBI:18420"/>
    </ligand>
</feature>
<dbReference type="InterPro" id="IPR015848">
    <property type="entry name" value="PNPase_PH_RNA-bd_bac/org-type"/>
</dbReference>
<dbReference type="Gene3D" id="2.40.50.140">
    <property type="entry name" value="Nucleic acid-binding proteins"/>
    <property type="match status" value="1"/>
</dbReference>
<dbReference type="SMART" id="SM00316">
    <property type="entry name" value="S1"/>
    <property type="match status" value="1"/>
</dbReference>
<comment type="function">
    <text evidence="9">Involved in mRNA degradation. Catalyzes the phosphorolysis of single-stranded polyribonucleotides processively in the 3'- to 5'-direction.</text>
</comment>
<dbReference type="CDD" id="cd02393">
    <property type="entry name" value="KH-I_PNPase"/>
    <property type="match status" value="1"/>
</dbReference>
<dbReference type="CDD" id="cd04472">
    <property type="entry name" value="S1_PNPase"/>
    <property type="match status" value="1"/>
</dbReference>
<evidence type="ECO:0000256" key="7">
    <source>
        <dbReference type="ARBA" id="ARBA00022842"/>
    </source>
</evidence>
<dbReference type="Pfam" id="PF03726">
    <property type="entry name" value="PNPase"/>
    <property type="match status" value="1"/>
</dbReference>
<evidence type="ECO:0000256" key="4">
    <source>
        <dbReference type="ARBA" id="ARBA00022679"/>
    </source>
</evidence>
<dbReference type="NCBIfam" id="TIGR03591">
    <property type="entry name" value="polynuc_phos"/>
    <property type="match status" value="1"/>
</dbReference>
<dbReference type="InterPro" id="IPR036345">
    <property type="entry name" value="ExoRNase_PH_dom2_sf"/>
</dbReference>
<dbReference type="FunFam" id="3.30.230.70:FF:000002">
    <property type="entry name" value="Polyribonucleotide nucleotidyltransferase"/>
    <property type="match status" value="1"/>
</dbReference>
<dbReference type="SUPFAM" id="SSF54211">
    <property type="entry name" value="Ribosomal protein S5 domain 2-like"/>
    <property type="match status" value="2"/>
</dbReference>
<dbReference type="GO" id="GO:0006402">
    <property type="term" value="P:mRNA catabolic process"/>
    <property type="evidence" value="ECO:0007669"/>
    <property type="project" value="UniProtKB-UniRule"/>
</dbReference>
<gene>
    <name evidence="9" type="primary">pnp</name>
    <name evidence="11" type="ORF">SAMN02982927_00379</name>
</gene>
<keyword evidence="7 9" id="KW-0460">Magnesium</keyword>
<proteinExistence type="inferred from homology"/>
<evidence type="ECO:0000313" key="11">
    <source>
        <dbReference type="EMBL" id="SFG00617.1"/>
    </source>
</evidence>
<comment type="catalytic activity">
    <reaction evidence="9">
        <text>RNA(n+1) + phosphate = RNA(n) + a ribonucleoside 5'-diphosphate</text>
        <dbReference type="Rhea" id="RHEA:22096"/>
        <dbReference type="Rhea" id="RHEA-COMP:14527"/>
        <dbReference type="Rhea" id="RHEA-COMP:17342"/>
        <dbReference type="ChEBI" id="CHEBI:43474"/>
        <dbReference type="ChEBI" id="CHEBI:57930"/>
        <dbReference type="ChEBI" id="CHEBI:140395"/>
        <dbReference type="EC" id="2.7.7.8"/>
    </reaction>
</comment>
<dbReference type="Gene3D" id="3.30.1370.10">
    <property type="entry name" value="K Homology domain, type 1"/>
    <property type="match status" value="1"/>
</dbReference>
<keyword evidence="4 9" id="KW-0808">Transferase</keyword>
<dbReference type="InterPro" id="IPR027408">
    <property type="entry name" value="PNPase/RNase_PH_dom_sf"/>
</dbReference>
<dbReference type="STRING" id="269670.SAMN02982927_00379"/>
<protein>
    <recommendedName>
        <fullName evidence="9">Polyribonucleotide nucleotidyltransferase</fullName>
        <ecNumber evidence="9">2.7.7.8</ecNumber>
    </recommendedName>
    <alternativeName>
        <fullName evidence="9">Polynucleotide phosphorylase</fullName>
        <shortName evidence="9">PNPase</shortName>
    </alternativeName>
</protein>
<dbReference type="InterPro" id="IPR004088">
    <property type="entry name" value="KH_dom_type_1"/>
</dbReference>
<dbReference type="HAMAP" id="MF_01595">
    <property type="entry name" value="PNPase"/>
    <property type="match status" value="1"/>
</dbReference>
<dbReference type="GO" id="GO:0000287">
    <property type="term" value="F:magnesium ion binding"/>
    <property type="evidence" value="ECO:0007669"/>
    <property type="project" value="UniProtKB-UniRule"/>
</dbReference>
<dbReference type="SUPFAM" id="SSF54791">
    <property type="entry name" value="Eukaryotic type KH-domain (KH-domain type I)"/>
    <property type="match status" value="1"/>
</dbReference>
<dbReference type="InterPro" id="IPR003029">
    <property type="entry name" value="S1_domain"/>
</dbReference>
<comment type="cofactor">
    <cofactor evidence="9">
        <name>Mg(2+)</name>
        <dbReference type="ChEBI" id="CHEBI:18420"/>
    </cofactor>
</comment>
<evidence type="ECO:0000313" key="12">
    <source>
        <dbReference type="Proteomes" id="UP000198752"/>
    </source>
</evidence>
<dbReference type="SUPFAM" id="SSF50249">
    <property type="entry name" value="Nucleic acid-binding proteins"/>
    <property type="match status" value="1"/>
</dbReference>
<dbReference type="InterPro" id="IPR012340">
    <property type="entry name" value="NA-bd_OB-fold"/>
</dbReference>
<dbReference type="GO" id="GO:0006396">
    <property type="term" value="P:RNA processing"/>
    <property type="evidence" value="ECO:0007669"/>
    <property type="project" value="InterPro"/>
</dbReference>
<comment type="similarity">
    <text evidence="2 9">Belongs to the polyribonucleotide nucleotidyltransferase family.</text>
</comment>
<evidence type="ECO:0000256" key="9">
    <source>
        <dbReference type="HAMAP-Rule" id="MF_01595"/>
    </source>
</evidence>
<accession>A0A1I2NFZ9</accession>